<keyword evidence="14" id="KW-1185">Reference proteome</keyword>
<evidence type="ECO:0000256" key="3">
    <source>
        <dbReference type="ARBA" id="ARBA00022801"/>
    </source>
</evidence>
<dbReference type="EC" id="5.6.2.4" evidence="8"/>
<organism evidence="13 14">
    <name type="scientific">Lysinibacter cavernae</name>
    <dbReference type="NCBI Taxonomy" id="1640652"/>
    <lineage>
        <taxon>Bacteria</taxon>
        <taxon>Bacillati</taxon>
        <taxon>Actinomycetota</taxon>
        <taxon>Actinomycetes</taxon>
        <taxon>Micrococcales</taxon>
        <taxon>Microbacteriaceae</taxon>
        <taxon>Lysinibacter</taxon>
    </lineage>
</organism>
<feature type="binding site" evidence="10">
    <location>
        <begin position="32"/>
        <end position="39"/>
    </location>
    <ligand>
        <name>ATP</name>
        <dbReference type="ChEBI" id="CHEBI:30616"/>
    </ligand>
</feature>
<dbReference type="RefSeq" id="WP_167146797.1">
    <property type="nucleotide sequence ID" value="NZ_JAAMOX010000001.1"/>
</dbReference>
<evidence type="ECO:0000256" key="1">
    <source>
        <dbReference type="ARBA" id="ARBA00009922"/>
    </source>
</evidence>
<dbReference type="GO" id="GO:0005524">
    <property type="term" value="F:ATP binding"/>
    <property type="evidence" value="ECO:0007669"/>
    <property type="project" value="UniProtKB-UniRule"/>
</dbReference>
<evidence type="ECO:0000256" key="8">
    <source>
        <dbReference type="ARBA" id="ARBA00034808"/>
    </source>
</evidence>
<feature type="domain" description="UvrD-like helicase ATP-binding" evidence="11">
    <location>
        <begin position="11"/>
        <end position="291"/>
    </location>
</feature>
<evidence type="ECO:0000256" key="2">
    <source>
        <dbReference type="ARBA" id="ARBA00022741"/>
    </source>
</evidence>
<reference evidence="13 14" key="1">
    <citation type="submission" date="2020-02" db="EMBL/GenBank/DDBJ databases">
        <title>Sequencing the genomes of 1000 actinobacteria strains.</title>
        <authorList>
            <person name="Klenk H.-P."/>
        </authorList>
    </citation>
    <scope>NUCLEOTIDE SEQUENCE [LARGE SCALE GENOMIC DNA]</scope>
    <source>
        <strain evidence="13 14">DSM 27960</strain>
    </source>
</reference>
<dbReference type="GO" id="GO:0043138">
    <property type="term" value="F:3'-5' DNA helicase activity"/>
    <property type="evidence" value="ECO:0007669"/>
    <property type="project" value="UniProtKB-EC"/>
</dbReference>
<dbReference type="PROSITE" id="PS51198">
    <property type="entry name" value="UVRD_HELICASE_ATP_BIND"/>
    <property type="match status" value="1"/>
</dbReference>
<comment type="similarity">
    <text evidence="1">Belongs to the helicase family. UvrD subfamily.</text>
</comment>
<dbReference type="InterPro" id="IPR000212">
    <property type="entry name" value="DNA_helicase_UvrD/REP"/>
</dbReference>
<evidence type="ECO:0000259" key="12">
    <source>
        <dbReference type="PROSITE" id="PS51217"/>
    </source>
</evidence>
<dbReference type="InterPro" id="IPR014017">
    <property type="entry name" value="DNA_helicase_UvrD-like_C"/>
</dbReference>
<dbReference type="GO" id="GO:0000725">
    <property type="term" value="P:recombinational repair"/>
    <property type="evidence" value="ECO:0007669"/>
    <property type="project" value="TreeGrafter"/>
</dbReference>
<proteinExistence type="inferred from homology"/>
<dbReference type="EMBL" id="JAAMOX010000001">
    <property type="protein sequence ID" value="NIH52360.1"/>
    <property type="molecule type" value="Genomic_DNA"/>
</dbReference>
<sequence>MSNSSAASVLSHLDAEQRQAALALRGPVCILAGAGTGKTRTITHRIAYGVQSGVYSPQRVLALTFTTRAAAELRSRLRALGAPGVSARTFHSAALSQLSFFWPQVVGGAAPAVISGKGRLVGQAAEQLHLRLDAEAIRDVAAEIEWRKVNLLSPAQYEQKSVLRPRPPGLSQQQLIELMAMYEKLKDDRRQIDFEDVLLLTTGLLANEPRVALQVHEQYRHFVVDEYQDVSPLQQTLLNAWLGDRKDLCVVGDASQTIYSFAGASSDYLLRFGSTYPDAEVVRLERNYRSLSPIVSAANALMRGQRGALTLKPATALQNAGEPPVVMIADHDRAEAEMVADQIAARIGEGVSPRNMAVLFRLNMQSAMLESALALRGISYQVRGAGRFFDRPVIKQAIHALRAAALAAADEPLFQSVSDVLRSLGWSQEPPEGTGATREKWDSLGALMSIADEAPPGTTFRQFADDLLERQRSQHEPTLDAVTLATIHTAKGLEWDDVYVIGLSEGLLPISYAETLDAIAEERRLFYVAVTRARHHLRLSWARRGNRTRERAPSRFLREMSL</sequence>
<gene>
    <name evidence="13" type="ORF">FHX76_000228</name>
</gene>
<dbReference type="CDD" id="cd17932">
    <property type="entry name" value="DEXQc_UvrD"/>
    <property type="match status" value="1"/>
</dbReference>
<dbReference type="InterPro" id="IPR013986">
    <property type="entry name" value="DExx_box_DNA_helicase_dom_sf"/>
</dbReference>
<evidence type="ECO:0000256" key="7">
    <source>
        <dbReference type="ARBA" id="ARBA00034617"/>
    </source>
</evidence>
<feature type="domain" description="UvrD-like helicase C-terminal" evidence="12">
    <location>
        <begin position="292"/>
        <end position="562"/>
    </location>
</feature>
<dbReference type="Proteomes" id="UP000541033">
    <property type="component" value="Unassembled WGS sequence"/>
</dbReference>
<dbReference type="GO" id="GO:0003677">
    <property type="term" value="F:DNA binding"/>
    <property type="evidence" value="ECO:0007669"/>
    <property type="project" value="InterPro"/>
</dbReference>
<keyword evidence="3 10" id="KW-0378">Hydrolase</keyword>
<keyword evidence="2 10" id="KW-0547">Nucleotide-binding</keyword>
<keyword evidence="5 10" id="KW-0067">ATP-binding</keyword>
<dbReference type="InterPro" id="IPR027417">
    <property type="entry name" value="P-loop_NTPase"/>
</dbReference>
<accession>A0A7X5TS15</accession>
<dbReference type="Pfam" id="PF00580">
    <property type="entry name" value="UvrD-helicase"/>
    <property type="match status" value="1"/>
</dbReference>
<dbReference type="GO" id="GO:0033202">
    <property type="term" value="C:DNA helicase complex"/>
    <property type="evidence" value="ECO:0007669"/>
    <property type="project" value="TreeGrafter"/>
</dbReference>
<protein>
    <recommendedName>
        <fullName evidence="8">DNA 3'-5' helicase</fullName>
        <ecNumber evidence="8">5.6.2.4</ecNumber>
    </recommendedName>
</protein>
<dbReference type="PROSITE" id="PS51217">
    <property type="entry name" value="UVRD_HELICASE_CTER"/>
    <property type="match status" value="1"/>
</dbReference>
<evidence type="ECO:0000256" key="6">
    <source>
        <dbReference type="ARBA" id="ARBA00023235"/>
    </source>
</evidence>
<dbReference type="GO" id="GO:0016787">
    <property type="term" value="F:hydrolase activity"/>
    <property type="evidence" value="ECO:0007669"/>
    <property type="project" value="UniProtKB-UniRule"/>
</dbReference>
<comment type="catalytic activity">
    <reaction evidence="9">
        <text>ATP + H2O = ADP + phosphate + H(+)</text>
        <dbReference type="Rhea" id="RHEA:13065"/>
        <dbReference type="ChEBI" id="CHEBI:15377"/>
        <dbReference type="ChEBI" id="CHEBI:15378"/>
        <dbReference type="ChEBI" id="CHEBI:30616"/>
        <dbReference type="ChEBI" id="CHEBI:43474"/>
        <dbReference type="ChEBI" id="CHEBI:456216"/>
        <dbReference type="EC" id="5.6.2.4"/>
    </reaction>
</comment>
<comment type="catalytic activity">
    <reaction evidence="7">
        <text>Couples ATP hydrolysis with the unwinding of duplex DNA by translocating in the 3'-5' direction.</text>
        <dbReference type="EC" id="5.6.2.4"/>
    </reaction>
</comment>
<evidence type="ECO:0000256" key="5">
    <source>
        <dbReference type="ARBA" id="ARBA00022840"/>
    </source>
</evidence>
<dbReference type="Gene3D" id="1.10.486.10">
    <property type="entry name" value="PCRA, domain 4"/>
    <property type="match status" value="1"/>
</dbReference>
<dbReference type="Pfam" id="PF13361">
    <property type="entry name" value="UvrD_C"/>
    <property type="match status" value="2"/>
</dbReference>
<evidence type="ECO:0000313" key="13">
    <source>
        <dbReference type="EMBL" id="NIH52360.1"/>
    </source>
</evidence>
<comment type="caution">
    <text evidence="13">The sequence shown here is derived from an EMBL/GenBank/DDBJ whole genome shotgun (WGS) entry which is preliminary data.</text>
</comment>
<dbReference type="SUPFAM" id="SSF52540">
    <property type="entry name" value="P-loop containing nucleoside triphosphate hydrolases"/>
    <property type="match status" value="1"/>
</dbReference>
<dbReference type="AlphaFoldDB" id="A0A7X5TS15"/>
<keyword evidence="4 10" id="KW-0347">Helicase</keyword>
<dbReference type="PANTHER" id="PTHR11070">
    <property type="entry name" value="UVRD / RECB / PCRA DNA HELICASE FAMILY MEMBER"/>
    <property type="match status" value="1"/>
</dbReference>
<evidence type="ECO:0000259" key="11">
    <source>
        <dbReference type="PROSITE" id="PS51198"/>
    </source>
</evidence>
<evidence type="ECO:0000256" key="10">
    <source>
        <dbReference type="PROSITE-ProRule" id="PRU00560"/>
    </source>
</evidence>
<keyword evidence="6" id="KW-0413">Isomerase</keyword>
<evidence type="ECO:0000256" key="9">
    <source>
        <dbReference type="ARBA" id="ARBA00048988"/>
    </source>
</evidence>
<evidence type="ECO:0000256" key="4">
    <source>
        <dbReference type="ARBA" id="ARBA00022806"/>
    </source>
</evidence>
<dbReference type="PANTHER" id="PTHR11070:SF69">
    <property type="entry name" value="ATP-DEPENDENT DNA HELICASE UVRD2"/>
    <property type="match status" value="1"/>
</dbReference>
<dbReference type="GO" id="GO:0005829">
    <property type="term" value="C:cytosol"/>
    <property type="evidence" value="ECO:0007669"/>
    <property type="project" value="TreeGrafter"/>
</dbReference>
<dbReference type="InterPro" id="IPR014016">
    <property type="entry name" value="UvrD-like_ATP-bd"/>
</dbReference>
<dbReference type="Gene3D" id="3.40.50.300">
    <property type="entry name" value="P-loop containing nucleotide triphosphate hydrolases"/>
    <property type="match status" value="3"/>
</dbReference>
<evidence type="ECO:0000313" key="14">
    <source>
        <dbReference type="Proteomes" id="UP000541033"/>
    </source>
</evidence>
<dbReference type="Gene3D" id="1.10.10.160">
    <property type="match status" value="1"/>
</dbReference>
<name>A0A7X5TS15_9MICO</name>
<dbReference type="CDD" id="cd18807">
    <property type="entry name" value="SF1_C_UvrD"/>
    <property type="match status" value="1"/>
</dbReference>